<proteinExistence type="predicted"/>
<dbReference type="KEGG" id="acl:ACL_0239"/>
<keyword evidence="3" id="KW-1185">Reference proteome</keyword>
<dbReference type="SUPFAM" id="SSF159888">
    <property type="entry name" value="YdhG-like"/>
    <property type="match status" value="1"/>
</dbReference>
<dbReference type="Proteomes" id="UP000008558">
    <property type="component" value="Chromosome"/>
</dbReference>
<accession>A9NET5</accession>
<gene>
    <name evidence="2" type="ordered locus">ACL_0239</name>
</gene>
<reference evidence="2 3" key="1">
    <citation type="journal article" date="2011" name="J. Bacteriol.">
        <title>Complete genome and proteome of Acholeplasma laidlawii.</title>
        <authorList>
            <person name="Lazarev V.N."/>
            <person name="Levitskii S.A."/>
            <person name="Basovskii Y.I."/>
            <person name="Chukin M.M."/>
            <person name="Akopian T.A."/>
            <person name="Vereshchagin V.V."/>
            <person name="Kostrjukova E.S."/>
            <person name="Kovaleva G.Y."/>
            <person name="Kazanov M.D."/>
            <person name="Malko D.B."/>
            <person name="Vitreschak A.G."/>
            <person name="Sernova N.V."/>
            <person name="Gelfand M.S."/>
            <person name="Demina I.A."/>
            <person name="Serebryakova M.V."/>
            <person name="Galyamina M.A."/>
            <person name="Vtyurin N.N."/>
            <person name="Rogov S.I."/>
            <person name="Alexeev D.G."/>
            <person name="Ladygina V.G."/>
            <person name="Govorun V.M."/>
        </authorList>
    </citation>
    <scope>NUCLEOTIDE SEQUENCE [LARGE SCALE GENOMIC DNA]</scope>
    <source>
        <strain evidence="2 3">PG-8A</strain>
    </source>
</reference>
<evidence type="ECO:0000313" key="3">
    <source>
        <dbReference type="Proteomes" id="UP000008558"/>
    </source>
</evidence>
<organism evidence="2 3">
    <name type="scientific">Acholeplasma laidlawii (strain PG-8A)</name>
    <dbReference type="NCBI Taxonomy" id="441768"/>
    <lineage>
        <taxon>Bacteria</taxon>
        <taxon>Bacillati</taxon>
        <taxon>Mycoplasmatota</taxon>
        <taxon>Mollicutes</taxon>
        <taxon>Acholeplasmatales</taxon>
        <taxon>Acholeplasmataceae</taxon>
        <taxon>Acholeplasma</taxon>
    </lineage>
</organism>
<evidence type="ECO:0000259" key="1">
    <source>
        <dbReference type="Pfam" id="PF08818"/>
    </source>
</evidence>
<dbReference type="Gene3D" id="3.90.1150.200">
    <property type="match status" value="1"/>
</dbReference>
<feature type="domain" description="YdhG-like" evidence="1">
    <location>
        <begin position="30"/>
        <end position="117"/>
    </location>
</feature>
<dbReference type="InterPro" id="IPR014922">
    <property type="entry name" value="YdhG-like"/>
</dbReference>
<evidence type="ECO:0000313" key="2">
    <source>
        <dbReference type="EMBL" id="ABX80865.1"/>
    </source>
</evidence>
<sequence length="121" mass="13654">MSVKEVVFVAKFESVESYLNSLSGKSLKYVETIRSLILNLNKDIHEYSAYGLLAYKVNGYTCYIGGFANHVGIYGPISDVIKLYKEPLQSYKVSKGTIQFPLDKPLDLMLIEKIIKTSLHL</sequence>
<dbReference type="Pfam" id="PF08818">
    <property type="entry name" value="DUF1801"/>
    <property type="match status" value="1"/>
</dbReference>
<protein>
    <recommendedName>
        <fullName evidence="1">YdhG-like domain-containing protein</fullName>
    </recommendedName>
</protein>
<dbReference type="STRING" id="441768.ACL_0239"/>
<dbReference type="eggNOG" id="COG5646">
    <property type="taxonomic scope" value="Bacteria"/>
</dbReference>
<name>A9NET5_ACHLI</name>
<dbReference type="EMBL" id="CP000896">
    <property type="protein sequence ID" value="ABX80865.1"/>
    <property type="molecule type" value="Genomic_DNA"/>
</dbReference>
<dbReference type="HOGENOM" id="CLU_128703_1_0_14"/>
<dbReference type="AlphaFoldDB" id="A9NET5"/>